<dbReference type="KEGG" id="css:Cst_c16430"/>
<evidence type="ECO:0000313" key="1">
    <source>
        <dbReference type="EMBL" id="AGC68627.1"/>
    </source>
</evidence>
<evidence type="ECO:0000313" key="2">
    <source>
        <dbReference type="Proteomes" id="UP000011220"/>
    </source>
</evidence>
<organism evidence="1 2">
    <name type="scientific">Thermoclostridium stercorarium (strain ATCC 35414 / DSM 8532 / NCIMB 11754)</name>
    <name type="common">Clostridium stercorarium</name>
    <dbReference type="NCBI Taxonomy" id="1121335"/>
    <lineage>
        <taxon>Bacteria</taxon>
        <taxon>Bacillati</taxon>
        <taxon>Bacillota</taxon>
        <taxon>Clostridia</taxon>
        <taxon>Eubacteriales</taxon>
        <taxon>Oscillospiraceae</taxon>
        <taxon>Thermoclostridium</taxon>
    </lineage>
</organism>
<dbReference type="RefSeq" id="WP_015359311.1">
    <property type="nucleotide sequence ID" value="NC_020134.1"/>
</dbReference>
<dbReference type="Proteomes" id="UP000011220">
    <property type="component" value="Chromosome"/>
</dbReference>
<accession>L7VPE3</accession>
<protein>
    <submittedName>
        <fullName evidence="1">Uncharacterized protein</fullName>
    </submittedName>
</protein>
<dbReference type="EMBL" id="CP004044">
    <property type="protein sequence ID" value="AGC68627.1"/>
    <property type="molecule type" value="Genomic_DNA"/>
</dbReference>
<reference evidence="1 2" key="1">
    <citation type="journal article" date="2013" name="Genome Announc.">
        <title>Complete genome sequence of Clostridium stercorarium subsp. stercorarium strain DSM 8532, a thermophilic degrader of plant cell wall fibers.</title>
        <authorList>
            <person name="Poehlein A."/>
            <person name="Zverlov V.V."/>
            <person name="Daniel R."/>
            <person name="Schwarz W.H."/>
            <person name="Liebl W."/>
        </authorList>
    </citation>
    <scope>NUCLEOTIDE SEQUENCE [LARGE SCALE GENOMIC DNA]</scope>
    <source>
        <strain evidence="2">ATCC 35414 / DSM 8532 / NCIMB 11754</strain>
    </source>
</reference>
<name>L7VPE3_THES1</name>
<dbReference type="AlphaFoldDB" id="L7VPE3"/>
<keyword evidence="2" id="KW-1185">Reference proteome</keyword>
<sequence length="52" mass="5820">MAANNKMTLLEQLCKYVLPRLSETGGNVKALVKIIQKAYVQGVCTRKHNCEI</sequence>
<gene>
    <name evidence="1" type="ordered locus">Cst_c16430</name>
</gene>
<proteinExistence type="predicted"/>
<dbReference type="PATRIC" id="fig|1121335.3.peg.1628"/>